<keyword evidence="3" id="KW-0472">Membrane</keyword>
<protein>
    <recommendedName>
        <fullName evidence="5">SAC domain-containing protein</fullName>
    </recommendedName>
</protein>
<dbReference type="InterPro" id="IPR002013">
    <property type="entry name" value="SAC_dom"/>
</dbReference>
<dbReference type="PANTHER" id="PTHR45738">
    <property type="entry name" value="POLYPHOSPHOINOSITIDE PHOSPHATASE"/>
    <property type="match status" value="1"/>
</dbReference>
<dbReference type="Pfam" id="PF02383">
    <property type="entry name" value="Syja_N"/>
    <property type="match status" value="1"/>
</dbReference>
<evidence type="ECO:0000256" key="1">
    <source>
        <dbReference type="ARBA" id="ARBA00004308"/>
    </source>
</evidence>
<feature type="domain" description="SAC" evidence="5">
    <location>
        <begin position="276"/>
        <end position="634"/>
    </location>
</feature>
<organism evidence="6 7">
    <name type="scientific">Acrodontium crateriforme</name>
    <dbReference type="NCBI Taxonomy" id="150365"/>
    <lineage>
        <taxon>Eukaryota</taxon>
        <taxon>Fungi</taxon>
        <taxon>Dikarya</taxon>
        <taxon>Ascomycota</taxon>
        <taxon>Pezizomycotina</taxon>
        <taxon>Dothideomycetes</taxon>
        <taxon>Dothideomycetidae</taxon>
        <taxon>Mycosphaerellales</taxon>
        <taxon>Teratosphaeriaceae</taxon>
        <taxon>Acrodontium</taxon>
    </lineage>
</organism>
<dbReference type="InterPro" id="IPR043573">
    <property type="entry name" value="Fig4-like"/>
</dbReference>
<evidence type="ECO:0000313" key="7">
    <source>
        <dbReference type="Proteomes" id="UP001303373"/>
    </source>
</evidence>
<feature type="region of interest" description="Disordered" evidence="4">
    <location>
        <begin position="1"/>
        <end position="86"/>
    </location>
</feature>
<dbReference type="AlphaFoldDB" id="A0AAQ3RAS5"/>
<keyword evidence="7" id="KW-1185">Reference proteome</keyword>
<keyword evidence="2" id="KW-0378">Hydrolase</keyword>
<dbReference type="Proteomes" id="UP001303373">
    <property type="component" value="Chromosome 13"/>
</dbReference>
<evidence type="ECO:0000256" key="4">
    <source>
        <dbReference type="SAM" id="MobiDB-lite"/>
    </source>
</evidence>
<proteinExistence type="predicted"/>
<gene>
    <name evidence="6" type="ORF">R9X50_00746600</name>
</gene>
<dbReference type="GO" id="GO:0043813">
    <property type="term" value="F:phosphatidylinositol-3,5-bisphosphate 5-phosphatase activity"/>
    <property type="evidence" value="ECO:0007669"/>
    <property type="project" value="InterPro"/>
</dbReference>
<accession>A0AAQ3RAS5</accession>
<feature type="compositionally biased region" description="Basic and acidic residues" evidence="4">
    <location>
        <begin position="832"/>
        <end position="854"/>
    </location>
</feature>
<name>A0AAQ3RAS5_9PEZI</name>
<feature type="compositionally biased region" description="Low complexity" evidence="4">
    <location>
        <begin position="878"/>
        <end position="896"/>
    </location>
</feature>
<feature type="compositionally biased region" description="Pro residues" evidence="4">
    <location>
        <begin position="897"/>
        <end position="908"/>
    </location>
</feature>
<reference evidence="6 7" key="1">
    <citation type="submission" date="2023-11" db="EMBL/GenBank/DDBJ databases">
        <title>An acidophilic fungus is an integral part of prey digestion in a carnivorous sundew plant.</title>
        <authorList>
            <person name="Tsai I.J."/>
        </authorList>
    </citation>
    <scope>NUCLEOTIDE SEQUENCE [LARGE SCALE GENOMIC DNA]</scope>
    <source>
        <strain evidence="6">169a</strain>
    </source>
</reference>
<dbReference type="GO" id="GO:0012505">
    <property type="term" value="C:endomembrane system"/>
    <property type="evidence" value="ECO:0007669"/>
    <property type="project" value="UniProtKB-SubCell"/>
</dbReference>
<dbReference type="PANTHER" id="PTHR45738:SF5">
    <property type="entry name" value="POLYPHOSPHOINOSITIDE PHOSPHATASE"/>
    <property type="match status" value="1"/>
</dbReference>
<feature type="compositionally biased region" description="Basic and acidic residues" evidence="4">
    <location>
        <begin position="16"/>
        <end position="35"/>
    </location>
</feature>
<comment type="subcellular location">
    <subcellularLocation>
        <location evidence="1">Endomembrane system</location>
    </subcellularLocation>
</comment>
<dbReference type="EMBL" id="CP138592">
    <property type="protein sequence ID" value="WPH04574.1"/>
    <property type="molecule type" value="Genomic_DNA"/>
</dbReference>
<evidence type="ECO:0000313" key="6">
    <source>
        <dbReference type="EMBL" id="WPH04574.1"/>
    </source>
</evidence>
<evidence type="ECO:0000256" key="2">
    <source>
        <dbReference type="ARBA" id="ARBA00022801"/>
    </source>
</evidence>
<evidence type="ECO:0000256" key="3">
    <source>
        <dbReference type="ARBA" id="ARBA00023136"/>
    </source>
</evidence>
<feature type="compositionally biased region" description="Polar residues" evidence="4">
    <location>
        <begin position="38"/>
        <end position="59"/>
    </location>
</feature>
<sequence>MDQGPVDAGPMSGNEYDARGSRSDSPERQRAEPRKSSGLRNASNQRVSTIRRTPTTNQDEVQRVRSHLRGRSDQSNHSYSDEPAFPRVGATAEELKGDIVVDENDPHLRIDEIEKNQNESYSSNKPDGDDRRLKMVKFTLYETSVRYWITGCDMTEKNFKLLRVDRNLAPGKIQLYEDETIYDRKHLNEVLANLDDGNRATGGLRKNCSFWGLLGFIRFTEAYYMLIITKRQQVAMIGGHYVYQIEATELVPLTTGSSSLFASNRNPEEARFLATLHNVDLTKSFYFSYSYDITRTLQQNIIRQRQALNEGKHEARPDFNAMFVWNHHLLKPAIIALKNPSDWCLPIIHGYIDQAPLDIFGKCIYVTIIGRRSRFFAGARFLKRGVNDNGYVANDVETEQIVSEKLTTSFHAPGPRLYASPSYTSYVQHRGSIPLYWAQEMTTGTPKPDIQVNLLDPFYQPAALHFDNLFERYGCPVYCLNLIKARERTPRESKLLPEFENCVKYLNQSLPADKKIHYRAYDMARASKSRTNDVMAELGDIAREILGLTGFFHNGEEGHKEPKVQNGVARTNCIDCLDRTNSAQFVIGKHAFALQLQALGVYQDDELQYDTDATNLLTQMFHHHGDTIALQYGGSHLVNTVSTYRRRNVWHDASRDMLENMKRYYNNSFVDKDRQEAYNLFLGNYIWAQGQPMLWDLTTDYYLHHSDPKAWLQRNRRSYIDWFTPEFLEPRKLPPSPYSTSKEHSSLSIQVADYDMYWQECYRPSVISSLAKIYSYRITVESRYLPDSRGAGHQRDVKHDFSPFTIRLDQRPESHDSPDKRLARKAVTIMAPHDDDSRSSSQHAGERENHRAFGGEEVTGILRPNRDREGSLNTNINTAAGSSRGLGSSTLGTSAPPSTPAPLPPVKPPADKAQKHLWTLNQFHYQSLNPYVSPTETREYERYITHPLTLPLVTSTDLPSDADIDYLEYVHKAGGSGFNSYNSPPVTETAGDSSEPRVDAARYHNMASISDTVDGTSGFQDIDELLATTDADLDAFEEYFAVAVEPLTVTDQDGAKKRYKAYRQWLRGKSLFKQSKVDPEYVAVGG</sequence>
<evidence type="ECO:0000259" key="5">
    <source>
        <dbReference type="PROSITE" id="PS50275"/>
    </source>
</evidence>
<feature type="region of interest" description="Disordered" evidence="4">
    <location>
        <begin position="830"/>
        <end position="911"/>
    </location>
</feature>
<dbReference type="PROSITE" id="PS50275">
    <property type="entry name" value="SAC"/>
    <property type="match status" value="1"/>
</dbReference>
<dbReference type="GO" id="GO:0046856">
    <property type="term" value="P:phosphatidylinositol dephosphorylation"/>
    <property type="evidence" value="ECO:0007669"/>
    <property type="project" value="InterPro"/>
</dbReference>